<dbReference type="PROSITE" id="PS50086">
    <property type="entry name" value="TBC_RABGAP"/>
    <property type="match status" value="1"/>
</dbReference>
<dbReference type="InterPro" id="IPR035969">
    <property type="entry name" value="Rab-GAP_TBC_sf"/>
</dbReference>
<dbReference type="GO" id="GO:0005096">
    <property type="term" value="F:GTPase activator activity"/>
    <property type="evidence" value="ECO:0007669"/>
    <property type="project" value="TreeGrafter"/>
</dbReference>
<feature type="compositionally biased region" description="Polar residues" evidence="1">
    <location>
        <begin position="587"/>
        <end position="603"/>
    </location>
</feature>
<dbReference type="InterPro" id="IPR000195">
    <property type="entry name" value="Rab-GAP-TBC_dom"/>
</dbReference>
<evidence type="ECO:0000259" key="2">
    <source>
        <dbReference type="PROSITE" id="PS50086"/>
    </source>
</evidence>
<keyword evidence="4" id="KW-1185">Reference proteome</keyword>
<dbReference type="AlphaFoldDB" id="A0A8J8P3N8"/>
<feature type="compositionally biased region" description="Polar residues" evidence="1">
    <location>
        <begin position="923"/>
        <end position="946"/>
    </location>
</feature>
<dbReference type="Pfam" id="PF00566">
    <property type="entry name" value="RabGAP-TBC"/>
    <property type="match status" value="1"/>
</dbReference>
<feature type="compositionally biased region" description="Polar residues" evidence="1">
    <location>
        <begin position="143"/>
        <end position="174"/>
    </location>
</feature>
<comment type="caution">
    <text evidence="3">The sequence shown here is derived from an EMBL/GenBank/DDBJ whole genome shotgun (WGS) entry which is preliminary data.</text>
</comment>
<feature type="region of interest" description="Disordered" evidence="1">
    <location>
        <begin position="574"/>
        <end position="612"/>
    </location>
</feature>
<reference evidence="3" key="1">
    <citation type="submission" date="2019-06" db="EMBL/GenBank/DDBJ databases">
        <authorList>
            <person name="Zheng W."/>
        </authorList>
    </citation>
    <scope>NUCLEOTIDE SEQUENCE</scope>
    <source>
        <strain evidence="3">QDHG01</strain>
    </source>
</reference>
<proteinExistence type="predicted"/>
<evidence type="ECO:0000313" key="3">
    <source>
        <dbReference type="EMBL" id="TNV85440.1"/>
    </source>
</evidence>
<protein>
    <recommendedName>
        <fullName evidence="2">Rab-GAP TBC domain-containing protein</fullName>
    </recommendedName>
</protein>
<feature type="region of interest" description="Disordered" evidence="1">
    <location>
        <begin position="407"/>
        <end position="431"/>
    </location>
</feature>
<dbReference type="Gene3D" id="1.10.8.270">
    <property type="entry name" value="putative rabgap domain of human tbc1 domain family member 14 like domains"/>
    <property type="match status" value="1"/>
</dbReference>
<accession>A0A8J8P3N8</accession>
<dbReference type="PANTHER" id="PTHR47219:SF9">
    <property type="entry name" value="GTPASE ACTIVATING PROTEIN AND CENTROSOME-ASSOCIATED, ISOFORM B"/>
    <property type="match status" value="1"/>
</dbReference>
<organism evidence="3 4">
    <name type="scientific">Halteria grandinella</name>
    <dbReference type="NCBI Taxonomy" id="5974"/>
    <lineage>
        <taxon>Eukaryota</taxon>
        <taxon>Sar</taxon>
        <taxon>Alveolata</taxon>
        <taxon>Ciliophora</taxon>
        <taxon>Intramacronucleata</taxon>
        <taxon>Spirotrichea</taxon>
        <taxon>Stichotrichia</taxon>
        <taxon>Sporadotrichida</taxon>
        <taxon>Halteriidae</taxon>
        <taxon>Halteria</taxon>
    </lineage>
</organism>
<feature type="domain" description="Rab-GAP TBC" evidence="2">
    <location>
        <begin position="690"/>
        <end position="865"/>
    </location>
</feature>
<dbReference type="OrthoDB" id="313278at2759"/>
<evidence type="ECO:0000313" key="4">
    <source>
        <dbReference type="Proteomes" id="UP000785679"/>
    </source>
</evidence>
<gene>
    <name evidence="3" type="ORF">FGO68_gene2511</name>
</gene>
<dbReference type="SMART" id="SM00164">
    <property type="entry name" value="TBC"/>
    <property type="match status" value="1"/>
</dbReference>
<dbReference type="Proteomes" id="UP000785679">
    <property type="component" value="Unassembled WGS sequence"/>
</dbReference>
<dbReference type="EMBL" id="RRYP01001835">
    <property type="protein sequence ID" value="TNV85440.1"/>
    <property type="molecule type" value="Genomic_DNA"/>
</dbReference>
<feature type="compositionally biased region" description="Polar residues" evidence="1">
    <location>
        <begin position="190"/>
        <end position="202"/>
    </location>
</feature>
<name>A0A8J8P3N8_HALGN</name>
<dbReference type="SUPFAM" id="SSF47923">
    <property type="entry name" value="Ypt/Rab-GAP domain of gyp1p"/>
    <property type="match status" value="2"/>
</dbReference>
<evidence type="ECO:0000256" key="1">
    <source>
        <dbReference type="SAM" id="MobiDB-lite"/>
    </source>
</evidence>
<feature type="region of interest" description="Disordered" evidence="1">
    <location>
        <begin position="122"/>
        <end position="229"/>
    </location>
</feature>
<dbReference type="PANTHER" id="PTHR47219">
    <property type="entry name" value="RAB GTPASE-ACTIVATING PROTEIN 1-LIKE"/>
    <property type="match status" value="1"/>
</dbReference>
<dbReference type="InterPro" id="IPR050302">
    <property type="entry name" value="Rab_GAP_TBC_domain"/>
</dbReference>
<sequence length="1026" mass="118333">MQPHHYTINANKGKPKYIEETIDLSREEAKLFAEQEIRQQIIMEGNSQMKASQQPVFLPDAIQQQRKKPFGYEQTQEQFQGGYLSSNYLQLANPHLQQHRQHHSDLRSVAGQIQSNIQHFHRLQRDHQQQAALSPQPRKAGESNEQQVVFTGLHSKTSSHQIEQVIQKGQQMRVNNERMVEQQRQEESKPQPNVSQGQTRTLSEQKRINKQCSRQPTSYDEKPEQALHSQAKLQKFTQSVPNPHKLGGPITGRQQEVVGREITVQSFRDKDNMLQITCLQGHPTNNYDSVNPFEVQDLLRSHIKQSIPNTSLHQRPSEFFSALKQPSQAVLNAQKLVKEANLGHSTGKTAVWRYLQPNNEPNGNMLQFGGAHSKTMQGRPNKETDFQRLQILEGDNSLHYTNEEEAMDTQREEHSMISRPQARSVERNGGRGAAVQKEIVFKRNPHYEEYGVKNDVKGQQMQQSQSLVVGLNAPSNLTPINASQGKKQSWQYSTNNGNMRAQMYLKDHDESHRSMAEDTQQATTRRGVSQAVAKFTSNSRMSQLTIASKYNRLDNELTQSFVMIEPKLVAHNRSSAGPLNEQKGLKPNNQDSKQASEAGNQQSGEEEKPKFSISNFGNSLFSKFTNIFTKEEVKQESIIQQEQIQLPEPIEIKRPKYLCSCGVHPYTPYMCSQSFEWYSLHNKRARKHQTITPEEYLKLKNTYLNILSQRDENKETDNQINRDLLRTFPLHSYYQEGSKGIEKMRRVLTAFSQYDLQVDYVQGMNFIVGALLYHANEVMAFWLFVSLIEDCEMRDIYMNGLPGLFKHSHIISSLISTNMFELAEHFAEHNLKVEMYASDWIFGLFASVIPLEQMGSFFTQFFAHKWIFFYQLILSILKTLQKELLQEDELWNILNQIKSQTFQNPAAVGSTGLSPGGKRNKKYLQQSPSSSSKTYNHGVYSPSQQTPVSIIKNQEAYENRDQNKVVALFKRIFRGRRDSDEDDDLSQFWPILIEKAMKEWRDQVDEQEINQMLKNFDPDDNGWRPQ</sequence>
<dbReference type="Gene3D" id="1.10.472.80">
    <property type="entry name" value="Ypt/Rab-GAP domain of gyp1p, domain 3"/>
    <property type="match status" value="1"/>
</dbReference>
<dbReference type="GO" id="GO:0031267">
    <property type="term" value="F:small GTPase binding"/>
    <property type="evidence" value="ECO:0007669"/>
    <property type="project" value="TreeGrafter"/>
</dbReference>
<feature type="region of interest" description="Disordered" evidence="1">
    <location>
        <begin position="908"/>
        <end position="946"/>
    </location>
</feature>
<feature type="compositionally biased region" description="Basic and acidic residues" evidence="1">
    <location>
        <begin position="175"/>
        <end position="189"/>
    </location>
</feature>